<name>A0A271IUY8_9BACT</name>
<evidence type="ECO:0000256" key="3">
    <source>
        <dbReference type="ARBA" id="ARBA00023295"/>
    </source>
</evidence>
<evidence type="ECO:0000256" key="6">
    <source>
        <dbReference type="RuleBase" id="RU361187"/>
    </source>
</evidence>
<feature type="site" description="Important for catalytic activity, responsible for pKa modulation of the active site Glu and correct orientation of both the proton donor and substrate" evidence="5">
    <location>
        <position position="182"/>
    </location>
</feature>
<dbReference type="InterPro" id="IPR041542">
    <property type="entry name" value="GH43_C2"/>
</dbReference>
<keyword evidence="10" id="KW-1185">Reference proteome</keyword>
<dbReference type="Pfam" id="PF17851">
    <property type="entry name" value="GH43_C2"/>
    <property type="match status" value="1"/>
</dbReference>
<dbReference type="CDD" id="cd18617">
    <property type="entry name" value="GH43_XynB-like"/>
    <property type="match status" value="1"/>
</dbReference>
<dbReference type="Proteomes" id="UP000216339">
    <property type="component" value="Unassembled WGS sequence"/>
</dbReference>
<comment type="caution">
    <text evidence="9">The sequence shown here is derived from an EMBL/GenBank/DDBJ whole genome shotgun (WGS) entry which is preliminary data.</text>
</comment>
<evidence type="ECO:0000256" key="5">
    <source>
        <dbReference type="PIRSR" id="PIRSR606710-2"/>
    </source>
</evidence>
<dbReference type="GO" id="GO:0005975">
    <property type="term" value="P:carbohydrate metabolic process"/>
    <property type="evidence" value="ECO:0007669"/>
    <property type="project" value="InterPro"/>
</dbReference>
<protein>
    <recommendedName>
        <fullName evidence="8">Beta-xylosidase C-terminal Concanavalin A-like domain-containing protein</fullName>
    </recommendedName>
</protein>
<comment type="similarity">
    <text evidence="1 6">Belongs to the glycosyl hydrolase 43 family.</text>
</comment>
<keyword evidence="7" id="KW-0732">Signal</keyword>
<dbReference type="Gene3D" id="2.60.120.200">
    <property type="match status" value="1"/>
</dbReference>
<dbReference type="InterPro" id="IPR051795">
    <property type="entry name" value="Glycosyl_Hydrlase_43"/>
</dbReference>
<evidence type="ECO:0000259" key="8">
    <source>
        <dbReference type="Pfam" id="PF17851"/>
    </source>
</evidence>
<dbReference type="PANTHER" id="PTHR42812">
    <property type="entry name" value="BETA-XYLOSIDASE"/>
    <property type="match status" value="1"/>
</dbReference>
<feature type="active site" description="Proton donor" evidence="4">
    <location>
        <position position="247"/>
    </location>
</feature>
<dbReference type="Pfam" id="PF04616">
    <property type="entry name" value="Glyco_hydro_43"/>
    <property type="match status" value="1"/>
</dbReference>
<evidence type="ECO:0000256" key="4">
    <source>
        <dbReference type="PIRSR" id="PIRSR606710-1"/>
    </source>
</evidence>
<organism evidence="9 10">
    <name type="scientific">Rubrivirga marina</name>
    <dbReference type="NCBI Taxonomy" id="1196024"/>
    <lineage>
        <taxon>Bacteria</taxon>
        <taxon>Pseudomonadati</taxon>
        <taxon>Rhodothermota</taxon>
        <taxon>Rhodothermia</taxon>
        <taxon>Rhodothermales</taxon>
        <taxon>Rubricoccaceae</taxon>
        <taxon>Rubrivirga</taxon>
    </lineage>
</organism>
<dbReference type="AlphaFoldDB" id="A0A271IUY8"/>
<sequence length="577" mass="63178">MTTPRGLWAALFALALTVPACVSADASRSTAASPVVADGTARFESFTYTGDDAVYKERVPGPGQFTNPVLAGYYPDPSIEQVGDDYYLVNSSFAHTPGIPIWHSRDLVNWTQIGHALTRPAQTPFEDIGISRGIFAPTIRYHDGTYYIITTWIDSGGNAIITAEDPAGPWSDPIWLDFGGIDPDFFVDDDGRAYVVNNDAPIGEPLYSGHRALWIQELDLETMAMVGPRELIVNGGVDITEQPVWIEGPHIYKKDGMYYLVCAEGGTSVNHSVVVFRAETVWGPWEPWDQNPILTQRHLDDEARDFPITSVGHADFVQTPGGDWWAVFLGTRPYRGNEYNTNRETFLLPVDWPEGGWPMIIDPDTRAEVPYIVDRPDLPEGDAPYPTSGNFTITDDFEDGLDIYWTSLRSSSYDWRRLDDGALVLDAQPVGLWEMGVSSFVGRRQQHLTMSAETTVSFDPQTASERAGLAAFQQDEAHLLLSVGLRGGERVVEVERRFQGEATTLASAALPGVGPVRLRVEADGPDYAFSYAVADGGWQPLAADVDGSILSTQRAGGFVGVLLGMYASSAHPAPPLP</sequence>
<dbReference type="InterPro" id="IPR006710">
    <property type="entry name" value="Glyco_hydro_43"/>
</dbReference>
<dbReference type="InterPro" id="IPR013320">
    <property type="entry name" value="ConA-like_dom_sf"/>
</dbReference>
<keyword evidence="3 6" id="KW-0326">Glycosidase</keyword>
<reference evidence="9 10" key="1">
    <citation type="submission" date="2016-11" db="EMBL/GenBank/DDBJ databases">
        <title>Study of marine rhodopsin-containing bacteria.</title>
        <authorList>
            <person name="Yoshizawa S."/>
            <person name="Kumagai Y."/>
            <person name="Kogure K."/>
        </authorList>
    </citation>
    <scope>NUCLEOTIDE SEQUENCE [LARGE SCALE GENOMIC DNA]</scope>
    <source>
        <strain evidence="9 10">SAORIC-28</strain>
    </source>
</reference>
<keyword evidence="2 6" id="KW-0378">Hydrolase</keyword>
<feature type="active site" description="Proton acceptor" evidence="4">
    <location>
        <position position="76"/>
    </location>
</feature>
<proteinExistence type="inferred from homology"/>
<accession>A0A271IUY8</accession>
<evidence type="ECO:0000256" key="1">
    <source>
        <dbReference type="ARBA" id="ARBA00009865"/>
    </source>
</evidence>
<dbReference type="InterPro" id="IPR023296">
    <property type="entry name" value="Glyco_hydro_beta-prop_sf"/>
</dbReference>
<dbReference type="PANTHER" id="PTHR42812:SF12">
    <property type="entry name" value="BETA-XYLOSIDASE-RELATED"/>
    <property type="match status" value="1"/>
</dbReference>
<gene>
    <name evidence="9" type="ORF">BSZ37_00425</name>
</gene>
<dbReference type="GO" id="GO:0004553">
    <property type="term" value="F:hydrolase activity, hydrolyzing O-glycosyl compounds"/>
    <property type="evidence" value="ECO:0007669"/>
    <property type="project" value="InterPro"/>
</dbReference>
<evidence type="ECO:0000313" key="9">
    <source>
        <dbReference type="EMBL" id="PAP75023.1"/>
    </source>
</evidence>
<feature type="chain" id="PRO_5012718436" description="Beta-xylosidase C-terminal Concanavalin A-like domain-containing protein" evidence="7">
    <location>
        <begin position="25"/>
        <end position="577"/>
    </location>
</feature>
<feature type="signal peptide" evidence="7">
    <location>
        <begin position="1"/>
        <end position="24"/>
    </location>
</feature>
<dbReference type="EMBL" id="MQWD01000001">
    <property type="protein sequence ID" value="PAP75023.1"/>
    <property type="molecule type" value="Genomic_DNA"/>
</dbReference>
<dbReference type="Gene3D" id="2.115.10.20">
    <property type="entry name" value="Glycosyl hydrolase domain, family 43"/>
    <property type="match status" value="1"/>
</dbReference>
<dbReference type="SUPFAM" id="SSF75005">
    <property type="entry name" value="Arabinanase/levansucrase/invertase"/>
    <property type="match status" value="1"/>
</dbReference>
<dbReference type="SUPFAM" id="SSF49899">
    <property type="entry name" value="Concanavalin A-like lectins/glucanases"/>
    <property type="match status" value="1"/>
</dbReference>
<evidence type="ECO:0000313" key="10">
    <source>
        <dbReference type="Proteomes" id="UP000216339"/>
    </source>
</evidence>
<dbReference type="RefSeq" id="WP_095508649.1">
    <property type="nucleotide sequence ID" value="NZ_MQWD01000001.1"/>
</dbReference>
<evidence type="ECO:0000256" key="2">
    <source>
        <dbReference type="ARBA" id="ARBA00022801"/>
    </source>
</evidence>
<evidence type="ECO:0000256" key="7">
    <source>
        <dbReference type="SAM" id="SignalP"/>
    </source>
</evidence>
<feature type="domain" description="Beta-xylosidase C-terminal Concanavalin A-like" evidence="8">
    <location>
        <begin position="395"/>
        <end position="570"/>
    </location>
</feature>
<dbReference type="OrthoDB" id="9801455at2"/>